<dbReference type="EMBL" id="BAAAPC010000007">
    <property type="protein sequence ID" value="GAA1994222.1"/>
    <property type="molecule type" value="Genomic_DNA"/>
</dbReference>
<sequence>MTQVDLSALPPLPEGEVTRHLDEKQVAAELTYFVEDAIHSAPRSLQRALGPSELGIECARRIGYRLADVEPINHSDGWLAFIGTAVHASLERVFTRANQRLQHPRFVCEQRVTVGTLAGEPVVGATDLYDRACAWTVDFKVMGKTSLQRLARHGPGSQYRAQAHLYARGWIAAGHPVDRVAVWGLPRNEPLSRAVFWSEPYDEQVAVESLTRAEGIASLVSSMGVGALSILPTADSYCGYCPFFRRGSTDLATGCPGHPTSRAAGPTDVESLIAPPTPASPAPPAGDPCRYWTGDRTCGARPARLYPAGRRCDHHAPTPLHDAKGDEE</sequence>
<reference evidence="3" key="1">
    <citation type="journal article" date="2019" name="Int. J. Syst. Evol. Microbiol.">
        <title>The Global Catalogue of Microorganisms (GCM) 10K type strain sequencing project: providing services to taxonomists for standard genome sequencing and annotation.</title>
        <authorList>
            <consortium name="The Broad Institute Genomics Platform"/>
            <consortium name="The Broad Institute Genome Sequencing Center for Infectious Disease"/>
            <person name="Wu L."/>
            <person name="Ma J."/>
        </authorList>
    </citation>
    <scope>NUCLEOTIDE SEQUENCE [LARGE SCALE GENOMIC DNA]</scope>
    <source>
        <strain evidence="3">JCM 15313</strain>
    </source>
</reference>
<dbReference type="Gene3D" id="3.90.320.10">
    <property type="match status" value="1"/>
</dbReference>
<dbReference type="RefSeq" id="WP_344161643.1">
    <property type="nucleotide sequence ID" value="NZ_BAAAPC010000007.1"/>
</dbReference>
<feature type="region of interest" description="Disordered" evidence="1">
    <location>
        <begin position="309"/>
        <end position="328"/>
    </location>
</feature>
<name>A0ABP5EEE7_9ACTN</name>
<gene>
    <name evidence="2" type="ORF">GCM10009799_20390</name>
</gene>
<dbReference type="InterPro" id="IPR011604">
    <property type="entry name" value="PDDEXK-like_dom_sf"/>
</dbReference>
<evidence type="ECO:0000313" key="3">
    <source>
        <dbReference type="Proteomes" id="UP001501585"/>
    </source>
</evidence>
<evidence type="ECO:0008006" key="4">
    <source>
        <dbReference type="Google" id="ProtNLM"/>
    </source>
</evidence>
<protein>
    <recommendedName>
        <fullName evidence="4">PD-(D/E)XK endonuclease-like domain-containing protein</fullName>
    </recommendedName>
</protein>
<feature type="compositionally biased region" description="Basic and acidic residues" evidence="1">
    <location>
        <begin position="310"/>
        <end position="328"/>
    </location>
</feature>
<comment type="caution">
    <text evidence="2">The sequence shown here is derived from an EMBL/GenBank/DDBJ whole genome shotgun (WGS) entry which is preliminary data.</text>
</comment>
<evidence type="ECO:0000313" key="2">
    <source>
        <dbReference type="EMBL" id="GAA1994222.1"/>
    </source>
</evidence>
<dbReference type="Proteomes" id="UP001501585">
    <property type="component" value="Unassembled WGS sequence"/>
</dbReference>
<accession>A0ABP5EEE7</accession>
<proteinExistence type="predicted"/>
<evidence type="ECO:0000256" key="1">
    <source>
        <dbReference type="SAM" id="MobiDB-lite"/>
    </source>
</evidence>
<keyword evidence="3" id="KW-1185">Reference proteome</keyword>
<organism evidence="2 3">
    <name type="scientific">Nocardiopsis rhodophaea</name>
    <dbReference type="NCBI Taxonomy" id="280238"/>
    <lineage>
        <taxon>Bacteria</taxon>
        <taxon>Bacillati</taxon>
        <taxon>Actinomycetota</taxon>
        <taxon>Actinomycetes</taxon>
        <taxon>Streptosporangiales</taxon>
        <taxon>Nocardiopsidaceae</taxon>
        <taxon>Nocardiopsis</taxon>
    </lineage>
</organism>